<name>A0AAD6M4I6_9ROSI</name>
<keyword evidence="2" id="KW-1185">Reference proteome</keyword>
<dbReference type="EMBL" id="JAQIZT010000011">
    <property type="protein sequence ID" value="KAJ6978691.1"/>
    <property type="molecule type" value="Genomic_DNA"/>
</dbReference>
<dbReference type="Proteomes" id="UP001164929">
    <property type="component" value="Chromosome 11"/>
</dbReference>
<evidence type="ECO:0000313" key="2">
    <source>
        <dbReference type="Proteomes" id="UP001164929"/>
    </source>
</evidence>
<gene>
    <name evidence="1" type="ORF">NC653_026980</name>
</gene>
<organism evidence="1 2">
    <name type="scientific">Populus alba x Populus x berolinensis</name>
    <dbReference type="NCBI Taxonomy" id="444605"/>
    <lineage>
        <taxon>Eukaryota</taxon>
        <taxon>Viridiplantae</taxon>
        <taxon>Streptophyta</taxon>
        <taxon>Embryophyta</taxon>
        <taxon>Tracheophyta</taxon>
        <taxon>Spermatophyta</taxon>
        <taxon>Magnoliopsida</taxon>
        <taxon>eudicotyledons</taxon>
        <taxon>Gunneridae</taxon>
        <taxon>Pentapetalae</taxon>
        <taxon>rosids</taxon>
        <taxon>fabids</taxon>
        <taxon>Malpighiales</taxon>
        <taxon>Salicaceae</taxon>
        <taxon>Saliceae</taxon>
        <taxon>Populus</taxon>
    </lineage>
</organism>
<protein>
    <submittedName>
        <fullName evidence="1">Uncharacterized protein</fullName>
    </submittedName>
</protein>
<proteinExistence type="predicted"/>
<accession>A0AAD6M4I6</accession>
<dbReference type="AlphaFoldDB" id="A0AAD6M4I6"/>
<evidence type="ECO:0000313" key="1">
    <source>
        <dbReference type="EMBL" id="KAJ6978691.1"/>
    </source>
</evidence>
<comment type="caution">
    <text evidence="1">The sequence shown here is derived from an EMBL/GenBank/DDBJ whole genome shotgun (WGS) entry which is preliminary data.</text>
</comment>
<sequence>MILKICSLKIGSKSFSYKAERDFKHFFFIYQTKRKDPKKDLKLLLSNRKFSLPFF</sequence>
<reference evidence="1" key="1">
    <citation type="journal article" date="2023" name="Mol. Ecol. Resour.">
        <title>Chromosome-level genome assembly of a triploid poplar Populus alba 'Berolinensis'.</title>
        <authorList>
            <person name="Chen S."/>
            <person name="Yu Y."/>
            <person name="Wang X."/>
            <person name="Wang S."/>
            <person name="Zhang T."/>
            <person name="Zhou Y."/>
            <person name="He R."/>
            <person name="Meng N."/>
            <person name="Wang Y."/>
            <person name="Liu W."/>
            <person name="Liu Z."/>
            <person name="Liu J."/>
            <person name="Guo Q."/>
            <person name="Huang H."/>
            <person name="Sederoff R.R."/>
            <person name="Wang G."/>
            <person name="Qu G."/>
            <person name="Chen S."/>
        </authorList>
    </citation>
    <scope>NUCLEOTIDE SEQUENCE</scope>
    <source>
        <strain evidence="1">SC-2020</strain>
    </source>
</reference>